<evidence type="ECO:0000256" key="5">
    <source>
        <dbReference type="RuleBase" id="RU361279"/>
    </source>
</evidence>
<feature type="binding site" evidence="4">
    <location>
        <position position="57"/>
    </location>
    <ligand>
        <name>substrate</name>
    </ligand>
</feature>
<feature type="binding site" evidence="4">
    <location>
        <begin position="139"/>
        <end position="147"/>
    </location>
    <ligand>
        <name>ATP</name>
        <dbReference type="ChEBI" id="CHEBI:30616"/>
    </ligand>
</feature>
<dbReference type="PIRSF" id="PIRSF006806">
    <property type="entry name" value="FTHF_cligase"/>
    <property type="match status" value="1"/>
</dbReference>
<dbReference type="EC" id="6.3.3.2" evidence="5"/>
<organism evidence="6 7">
    <name type="scientific">Ruminococcus albus 8</name>
    <dbReference type="NCBI Taxonomy" id="246199"/>
    <lineage>
        <taxon>Bacteria</taxon>
        <taxon>Bacillati</taxon>
        <taxon>Bacillota</taxon>
        <taxon>Clostridia</taxon>
        <taxon>Eubacteriales</taxon>
        <taxon>Oscillospiraceae</taxon>
        <taxon>Ruminococcus</taxon>
    </lineage>
</organism>
<feature type="binding site" evidence="4">
    <location>
        <begin position="6"/>
        <end position="10"/>
    </location>
    <ligand>
        <name>ATP</name>
        <dbReference type="ChEBI" id="CHEBI:30616"/>
    </ligand>
</feature>
<accession>E9SFN1</accession>
<name>E9SFN1_RUMAL</name>
<comment type="cofactor">
    <cofactor evidence="5">
        <name>Mg(2+)</name>
        <dbReference type="ChEBI" id="CHEBI:18420"/>
    </cofactor>
</comment>
<evidence type="ECO:0000313" key="6">
    <source>
        <dbReference type="EMBL" id="EGC01927.1"/>
    </source>
</evidence>
<dbReference type="eggNOG" id="COG0212">
    <property type="taxonomic scope" value="Bacteria"/>
</dbReference>
<dbReference type="InterPro" id="IPR002698">
    <property type="entry name" value="FTHF_cligase"/>
</dbReference>
<dbReference type="Gene3D" id="3.40.50.10420">
    <property type="entry name" value="NagB/RpiA/CoA transferase-like"/>
    <property type="match status" value="1"/>
</dbReference>
<dbReference type="STRING" id="246199.CUS_7829"/>
<dbReference type="RefSeq" id="WP_002852360.1">
    <property type="nucleotide sequence ID" value="NZ_ADKM02000122.1"/>
</dbReference>
<keyword evidence="7" id="KW-1185">Reference proteome</keyword>
<keyword evidence="5" id="KW-0479">Metal-binding</keyword>
<comment type="caution">
    <text evidence="6">The sequence shown here is derived from an EMBL/GenBank/DDBJ whole genome shotgun (WGS) entry which is preliminary data.</text>
</comment>
<keyword evidence="5" id="KW-0460">Magnesium</keyword>
<feature type="binding site" evidence="4">
    <location>
        <position position="52"/>
    </location>
    <ligand>
        <name>substrate</name>
    </ligand>
</feature>
<keyword evidence="6" id="KW-0436">Ligase</keyword>
<sequence>MSELTKAELREYYKKIRKSLTKEEMDYIEKMVFICFTQNGHSHIDGDKLIYVSGEFEIGTRKLMEFYLKDAKRGLGRVLCPRCEKDSNIMHFYVINSFDDLEVGSYGILEPKSYCERVDVFDRPVCFVPALSCDNKGYRLGFGKGFYDRFLADFKGITVGLCCERCVADGELPHDEHDINLDYVITERGWIKDLWTRLIEKGLLI</sequence>
<dbReference type="GO" id="GO:0005524">
    <property type="term" value="F:ATP binding"/>
    <property type="evidence" value="ECO:0007669"/>
    <property type="project" value="UniProtKB-KW"/>
</dbReference>
<dbReference type="SUPFAM" id="SSF100950">
    <property type="entry name" value="NagB/RpiA/CoA transferase-like"/>
    <property type="match status" value="1"/>
</dbReference>
<gene>
    <name evidence="6" type="ORF">CUS_7829</name>
</gene>
<reference evidence="6 7" key="1">
    <citation type="submission" date="2011-02" db="EMBL/GenBank/DDBJ databases">
        <authorList>
            <person name="Nelson K.E."/>
            <person name="Sutton G."/>
            <person name="Torralba M."/>
            <person name="Durkin S."/>
            <person name="Harkins D."/>
            <person name="Montgomery R."/>
            <person name="Ziemer C."/>
            <person name="Klaassens E."/>
            <person name="Ocuiv P."/>
            <person name="Morrison M."/>
        </authorList>
    </citation>
    <scope>NUCLEOTIDE SEQUENCE [LARGE SCALE GENOMIC DNA]</scope>
    <source>
        <strain evidence="6 7">8</strain>
    </source>
</reference>
<evidence type="ECO:0000256" key="3">
    <source>
        <dbReference type="ARBA" id="ARBA00022840"/>
    </source>
</evidence>
<dbReference type="AlphaFoldDB" id="E9SFN1"/>
<dbReference type="GO" id="GO:0046872">
    <property type="term" value="F:metal ion binding"/>
    <property type="evidence" value="ECO:0007669"/>
    <property type="project" value="UniProtKB-KW"/>
</dbReference>
<evidence type="ECO:0000256" key="1">
    <source>
        <dbReference type="ARBA" id="ARBA00010638"/>
    </source>
</evidence>
<evidence type="ECO:0000313" key="7">
    <source>
        <dbReference type="Proteomes" id="UP000004259"/>
    </source>
</evidence>
<protein>
    <recommendedName>
        <fullName evidence="5">5-formyltetrahydrofolate cyclo-ligase</fullName>
        <ecNumber evidence="5">6.3.3.2</ecNumber>
    </recommendedName>
</protein>
<dbReference type="InterPro" id="IPR024185">
    <property type="entry name" value="FTHF_cligase-like_sf"/>
</dbReference>
<evidence type="ECO:0000256" key="2">
    <source>
        <dbReference type="ARBA" id="ARBA00022741"/>
    </source>
</evidence>
<dbReference type="InterPro" id="IPR037171">
    <property type="entry name" value="NagB/RpiA_transferase-like"/>
</dbReference>
<evidence type="ECO:0000256" key="4">
    <source>
        <dbReference type="PIRSR" id="PIRSR006806-1"/>
    </source>
</evidence>
<keyword evidence="2 4" id="KW-0547">Nucleotide-binding</keyword>
<comment type="catalytic activity">
    <reaction evidence="5">
        <text>(6S)-5-formyl-5,6,7,8-tetrahydrofolate + ATP = (6R)-5,10-methenyltetrahydrofolate + ADP + phosphate</text>
        <dbReference type="Rhea" id="RHEA:10488"/>
        <dbReference type="ChEBI" id="CHEBI:30616"/>
        <dbReference type="ChEBI" id="CHEBI:43474"/>
        <dbReference type="ChEBI" id="CHEBI:57455"/>
        <dbReference type="ChEBI" id="CHEBI:57457"/>
        <dbReference type="ChEBI" id="CHEBI:456216"/>
        <dbReference type="EC" id="6.3.3.2"/>
    </reaction>
</comment>
<dbReference type="PANTHER" id="PTHR23407:SF1">
    <property type="entry name" value="5-FORMYLTETRAHYDROFOLATE CYCLO-LIGASE"/>
    <property type="match status" value="1"/>
</dbReference>
<dbReference type="GO" id="GO:0030272">
    <property type="term" value="F:5-formyltetrahydrofolate cyclo-ligase activity"/>
    <property type="evidence" value="ECO:0007669"/>
    <property type="project" value="UniProtKB-EC"/>
</dbReference>
<dbReference type="PANTHER" id="PTHR23407">
    <property type="entry name" value="ATPASE INHIBITOR/5-FORMYLTETRAHYDROFOLATE CYCLO-LIGASE"/>
    <property type="match status" value="1"/>
</dbReference>
<keyword evidence="3 4" id="KW-0067">ATP-binding</keyword>
<proteinExistence type="inferred from homology"/>
<dbReference type="OrthoDB" id="9801938at2"/>
<comment type="similarity">
    <text evidence="1 5">Belongs to the 5-formyltetrahydrofolate cyclo-ligase family.</text>
</comment>
<dbReference type="Pfam" id="PF01812">
    <property type="entry name" value="5-FTHF_cyc-lig"/>
    <property type="match status" value="1"/>
</dbReference>
<dbReference type="GO" id="GO:0009396">
    <property type="term" value="P:folic acid-containing compound biosynthetic process"/>
    <property type="evidence" value="ECO:0007669"/>
    <property type="project" value="TreeGrafter"/>
</dbReference>
<dbReference type="NCBIfam" id="TIGR02727">
    <property type="entry name" value="MTHFS_bact"/>
    <property type="match status" value="1"/>
</dbReference>
<dbReference type="GO" id="GO:0035999">
    <property type="term" value="P:tetrahydrofolate interconversion"/>
    <property type="evidence" value="ECO:0007669"/>
    <property type="project" value="TreeGrafter"/>
</dbReference>
<dbReference type="Proteomes" id="UP000004259">
    <property type="component" value="Unassembled WGS sequence"/>
</dbReference>
<dbReference type="EMBL" id="ADKM02000122">
    <property type="protein sequence ID" value="EGC01927.1"/>
    <property type="molecule type" value="Genomic_DNA"/>
</dbReference>